<proteinExistence type="predicted"/>
<accession>C8W5Y9</accession>
<reference evidence="2 3" key="1">
    <citation type="journal article" date="2009" name="Stand. Genomic Sci.">
        <title>Complete genome sequence of Desulfotomaculum acetoxidans type strain (5575).</title>
        <authorList>
            <person name="Spring S."/>
            <person name="Lapidus A."/>
            <person name="Schroder M."/>
            <person name="Gleim D."/>
            <person name="Sims D."/>
            <person name="Meincke L."/>
            <person name="Glavina Del Rio T."/>
            <person name="Tice H."/>
            <person name="Copeland A."/>
            <person name="Cheng J.F."/>
            <person name="Lucas S."/>
            <person name="Chen F."/>
            <person name="Nolan M."/>
            <person name="Bruce D."/>
            <person name="Goodwin L."/>
            <person name="Pitluck S."/>
            <person name="Ivanova N."/>
            <person name="Mavromatis K."/>
            <person name="Mikhailova N."/>
            <person name="Pati A."/>
            <person name="Chen A."/>
            <person name="Palaniappan K."/>
            <person name="Land M."/>
            <person name="Hauser L."/>
            <person name="Chang Y.J."/>
            <person name="Jeffries C.D."/>
            <person name="Chain P."/>
            <person name="Saunders E."/>
            <person name="Brettin T."/>
            <person name="Detter J.C."/>
            <person name="Goker M."/>
            <person name="Bristow J."/>
            <person name="Eisen J.A."/>
            <person name="Markowitz V."/>
            <person name="Hugenholtz P."/>
            <person name="Kyrpides N.C."/>
            <person name="Klenk H.P."/>
            <person name="Han C."/>
        </authorList>
    </citation>
    <scope>NUCLEOTIDE SEQUENCE [LARGE SCALE GENOMIC DNA]</scope>
    <source>
        <strain evidence="3">ATCC 49208 / DSM 771 / VKM B-1644</strain>
    </source>
</reference>
<keyword evidence="1" id="KW-0732">Signal</keyword>
<dbReference type="EMBL" id="CP001720">
    <property type="protein sequence ID" value="ACV61444.1"/>
    <property type="molecule type" value="Genomic_DNA"/>
</dbReference>
<dbReference type="KEGG" id="dae:Dtox_0524"/>
<protein>
    <recommendedName>
        <fullName evidence="4">Lipoprotein</fullName>
    </recommendedName>
</protein>
<feature type="signal peptide" evidence="1">
    <location>
        <begin position="1"/>
        <end position="27"/>
    </location>
</feature>
<dbReference type="AlphaFoldDB" id="C8W5Y9"/>
<evidence type="ECO:0000313" key="2">
    <source>
        <dbReference type="EMBL" id="ACV61444.1"/>
    </source>
</evidence>
<dbReference type="Proteomes" id="UP000002217">
    <property type="component" value="Chromosome"/>
</dbReference>
<keyword evidence="3" id="KW-1185">Reference proteome</keyword>
<organism evidence="2 3">
    <name type="scientific">Desulfofarcimen acetoxidans (strain ATCC 49208 / DSM 771 / KCTC 5769 / VKM B-1644 / 5575)</name>
    <name type="common">Desulfotomaculum acetoxidans</name>
    <dbReference type="NCBI Taxonomy" id="485916"/>
    <lineage>
        <taxon>Bacteria</taxon>
        <taxon>Bacillati</taxon>
        <taxon>Bacillota</taxon>
        <taxon>Clostridia</taxon>
        <taxon>Eubacteriales</taxon>
        <taxon>Peptococcaceae</taxon>
        <taxon>Desulfofarcimen</taxon>
    </lineage>
</organism>
<name>C8W5Y9_DESAS</name>
<feature type="chain" id="PRO_5002993601" description="Lipoprotein" evidence="1">
    <location>
        <begin position="28"/>
        <end position="262"/>
    </location>
</feature>
<dbReference type="RefSeq" id="WP_015756163.1">
    <property type="nucleotide sequence ID" value="NC_013216.1"/>
</dbReference>
<dbReference type="HOGENOM" id="CLU_1060611_0_0_9"/>
<evidence type="ECO:0000313" key="3">
    <source>
        <dbReference type="Proteomes" id="UP000002217"/>
    </source>
</evidence>
<gene>
    <name evidence="2" type="ordered locus">Dtox_0524</name>
</gene>
<evidence type="ECO:0000256" key="1">
    <source>
        <dbReference type="SAM" id="SignalP"/>
    </source>
</evidence>
<evidence type="ECO:0008006" key="4">
    <source>
        <dbReference type="Google" id="ProtNLM"/>
    </source>
</evidence>
<dbReference type="OrthoDB" id="9945373at2"/>
<sequence>MLKSKKIVSILLAMMIVLSIGCLSASAEESVDTTSRGYQLINGDVYDLHGNLLLKMYDGFTADGYALDPNFTVHDPSTYVQINEDEISLMTTEILDTTSRGYQLIDGDVYDLHGNLLIKMYDGFTADGYTLDPNFTVHDPGTYVQIDEDEISLMATEIFNGTKYLNKNIDGNQGVQLGGDFTVSSSEPNWRLTYNSGVPTGVNFGVYNVTRGTVVEWVPKVLPGKSLSDVFAYTSSRSNDVYRTMGSAEGSAGHASLRVVKC</sequence>
<dbReference type="PROSITE" id="PS51257">
    <property type="entry name" value="PROKAR_LIPOPROTEIN"/>
    <property type="match status" value="1"/>
</dbReference>